<comment type="caution">
    <text evidence="1">The sequence shown here is derived from an EMBL/GenBank/DDBJ whole genome shotgun (WGS) entry which is preliminary data.</text>
</comment>
<dbReference type="RefSeq" id="WP_192283264.1">
    <property type="nucleotide sequence ID" value="NZ_JBHSTT010000083.1"/>
</dbReference>
<proteinExistence type="predicted"/>
<evidence type="ECO:0000313" key="1">
    <source>
        <dbReference type="EMBL" id="MFC6391799.1"/>
    </source>
</evidence>
<name>A0ABW1WV13_9HYPH</name>
<dbReference type="EMBL" id="JBHSTT010000083">
    <property type="protein sequence ID" value="MFC6391799.1"/>
    <property type="molecule type" value="Genomic_DNA"/>
</dbReference>
<organism evidence="1 2">
    <name type="scientific">Methylorubrum zatmanii</name>
    <dbReference type="NCBI Taxonomy" id="29429"/>
    <lineage>
        <taxon>Bacteria</taxon>
        <taxon>Pseudomonadati</taxon>
        <taxon>Pseudomonadota</taxon>
        <taxon>Alphaproteobacteria</taxon>
        <taxon>Hyphomicrobiales</taxon>
        <taxon>Methylobacteriaceae</taxon>
        <taxon>Methylorubrum</taxon>
    </lineage>
</organism>
<protein>
    <submittedName>
        <fullName evidence="1">DUF2252 family protein</fullName>
    </submittedName>
</protein>
<gene>
    <name evidence="1" type="ORF">ACFQDP_21050</name>
</gene>
<dbReference type="Pfam" id="PF10009">
    <property type="entry name" value="DUF2252"/>
    <property type="match status" value="1"/>
</dbReference>
<reference evidence="2" key="1">
    <citation type="journal article" date="2019" name="Int. J. Syst. Evol. Microbiol.">
        <title>The Global Catalogue of Microorganisms (GCM) 10K type strain sequencing project: providing services to taxonomists for standard genome sequencing and annotation.</title>
        <authorList>
            <consortium name="The Broad Institute Genomics Platform"/>
            <consortium name="The Broad Institute Genome Sequencing Center for Infectious Disease"/>
            <person name="Wu L."/>
            <person name="Ma J."/>
        </authorList>
    </citation>
    <scope>NUCLEOTIDE SEQUENCE [LARGE SCALE GENOMIC DNA]</scope>
    <source>
        <strain evidence="2">CCUG 36916</strain>
    </source>
</reference>
<dbReference type="PANTHER" id="PTHR39441:SF1">
    <property type="entry name" value="DUF2252 DOMAIN-CONTAINING PROTEIN"/>
    <property type="match status" value="1"/>
</dbReference>
<dbReference type="InterPro" id="IPR018721">
    <property type="entry name" value="DUF2252"/>
</dbReference>
<accession>A0ABW1WV13</accession>
<dbReference type="SUPFAM" id="SSF56112">
    <property type="entry name" value="Protein kinase-like (PK-like)"/>
    <property type="match status" value="1"/>
</dbReference>
<sequence length="399" mass="43878">MAGVETVSRAGRERVLERQRTLKMAKSAHAYVRGNTLKFYEWLDGLPRGTLPEGPAVWICGDCHLGNLGPLADADGNVKIQIRDLDQTVIGNPAHDLVRLGLSLASAARGSNLPGVVTSRMLEEMVRGYAGGLVEPDGNETPPEPDAVRTVRRLALGRHWKHLARERLKDVEPSIPLGRRFWALDAEERAALDDLFRRNGVRELVLALNGRGGEARMRLLDAAYWMKGCSSLGFLRYAALVRIDGDEEKRRFALVDLKEAVVAAAPPAPGAKMPDDPAERVVAGARALSPNLGERMLPVQLLGKPVVVRELLPQDLKLDVDQFSREEAVQAARYLAHVVGRAHGRQMEPAVRAEWRKTTMRGSDDGAPSWLWSSVVELAGRHEVGYLQHCRSYADAEAA</sequence>
<dbReference type="PANTHER" id="PTHR39441">
    <property type="entry name" value="DUF2252 DOMAIN-CONTAINING PROTEIN"/>
    <property type="match status" value="1"/>
</dbReference>
<dbReference type="Proteomes" id="UP001596237">
    <property type="component" value="Unassembled WGS sequence"/>
</dbReference>
<dbReference type="InterPro" id="IPR011009">
    <property type="entry name" value="Kinase-like_dom_sf"/>
</dbReference>
<evidence type="ECO:0000313" key="2">
    <source>
        <dbReference type="Proteomes" id="UP001596237"/>
    </source>
</evidence>
<keyword evidence="2" id="KW-1185">Reference proteome</keyword>